<feature type="disulfide bond" evidence="20">
    <location>
        <begin position="718"/>
        <end position="728"/>
    </location>
</feature>
<feature type="disulfide bond" evidence="20">
    <location>
        <begin position="1979"/>
        <end position="2040"/>
    </location>
</feature>
<evidence type="ECO:0000256" key="11">
    <source>
        <dbReference type="ARBA" id="ARBA00022801"/>
    </source>
</evidence>
<dbReference type="SUPFAM" id="SSF57196">
    <property type="entry name" value="EGF/Laminin"/>
    <property type="match status" value="13"/>
</dbReference>
<evidence type="ECO:0000256" key="15">
    <source>
        <dbReference type="ARBA" id="ARBA00023136"/>
    </source>
</evidence>
<feature type="domain" description="EGF-like" evidence="23">
    <location>
        <begin position="1857"/>
        <end position="1896"/>
    </location>
</feature>
<feature type="disulfide bond" evidence="20">
    <location>
        <begin position="845"/>
        <end position="855"/>
    </location>
</feature>
<feature type="domain" description="EGF-like" evidence="23">
    <location>
        <begin position="1336"/>
        <end position="1375"/>
    </location>
</feature>
<evidence type="ECO:0000259" key="23">
    <source>
        <dbReference type="PROSITE" id="PS50026"/>
    </source>
</evidence>
<feature type="domain" description="EGF-like" evidence="23">
    <location>
        <begin position="514"/>
        <end position="554"/>
    </location>
</feature>
<dbReference type="PROSITE" id="PS50261">
    <property type="entry name" value="G_PROTEIN_RECEP_F2_4"/>
    <property type="match status" value="1"/>
</dbReference>
<dbReference type="FunFam" id="3.10.250.10:FF:000011">
    <property type="entry name" value="Scavenger receptor class A member 5"/>
    <property type="match status" value="1"/>
</dbReference>
<dbReference type="GO" id="GO:0006508">
    <property type="term" value="P:proteolysis"/>
    <property type="evidence" value="ECO:0007669"/>
    <property type="project" value="UniProtKB-KW"/>
</dbReference>
<keyword evidence="14 22" id="KW-1133">Transmembrane helix</keyword>
<feature type="domain" description="EGF-like" evidence="23">
    <location>
        <begin position="3087"/>
        <end position="3128"/>
    </location>
</feature>
<feature type="domain" description="EGF-like" evidence="23">
    <location>
        <begin position="3045"/>
        <end position="3086"/>
    </location>
</feature>
<dbReference type="CDD" id="cd00054">
    <property type="entry name" value="EGF_CA"/>
    <property type="match status" value="19"/>
</dbReference>
<feature type="disulfide bond" evidence="18">
    <location>
        <begin position="2385"/>
        <end position="2402"/>
    </location>
</feature>
<dbReference type="InterPro" id="IPR000203">
    <property type="entry name" value="GPS"/>
</dbReference>
<keyword evidence="6 18" id="KW-0245">EGF-like domain</keyword>
<feature type="domain" description="EGF-like" evidence="23">
    <location>
        <begin position="2503"/>
        <end position="2540"/>
    </location>
</feature>
<evidence type="ECO:0000256" key="10">
    <source>
        <dbReference type="ARBA" id="ARBA00022737"/>
    </source>
</evidence>
<evidence type="ECO:0000256" key="3">
    <source>
        <dbReference type="ARBA" id="ARBA00004651"/>
    </source>
</evidence>
<dbReference type="InterPro" id="IPR000832">
    <property type="entry name" value="GPCR_2_secretin-like"/>
</dbReference>
<evidence type="ECO:0000256" key="19">
    <source>
        <dbReference type="PROSITE-ProRule" id="PRU00124"/>
    </source>
</evidence>
<feature type="domain" description="EGF-like" evidence="23">
    <location>
        <begin position="2374"/>
        <end position="2416"/>
    </location>
</feature>
<dbReference type="Pfam" id="PF12662">
    <property type="entry name" value="cEGF"/>
    <property type="match status" value="1"/>
</dbReference>
<dbReference type="Pfam" id="PF12947">
    <property type="entry name" value="EGF_3"/>
    <property type="match status" value="13"/>
</dbReference>
<dbReference type="InterPro" id="IPR049883">
    <property type="entry name" value="NOTCH1_EGF-like"/>
</dbReference>
<dbReference type="PROSITE" id="PS50068">
    <property type="entry name" value="LDLRA_2"/>
    <property type="match status" value="1"/>
</dbReference>
<dbReference type="SUPFAM" id="SSF57184">
    <property type="entry name" value="Growth factor receptor domain"/>
    <property type="match status" value="4"/>
</dbReference>
<feature type="disulfide bond" evidence="20">
    <location>
        <begin position="1966"/>
        <end position="2030"/>
    </location>
</feature>
<feature type="disulfide bond" evidence="20">
    <location>
        <begin position="3207"/>
        <end position="3217"/>
    </location>
</feature>
<dbReference type="Pfam" id="PF14670">
    <property type="entry name" value="FXa_inhibition"/>
    <property type="match status" value="1"/>
</dbReference>
<dbReference type="GO" id="GO:0007166">
    <property type="term" value="P:cell surface receptor signaling pathway"/>
    <property type="evidence" value="ECO:0007669"/>
    <property type="project" value="InterPro"/>
</dbReference>
<feature type="domain" description="SRCR" evidence="26">
    <location>
        <begin position="3249"/>
        <end position="3371"/>
    </location>
</feature>
<feature type="disulfide bond" evidence="20">
    <location>
        <begin position="1187"/>
        <end position="1197"/>
    </location>
</feature>
<feature type="domain" description="SRCR" evidence="26">
    <location>
        <begin position="1422"/>
        <end position="1527"/>
    </location>
</feature>
<dbReference type="Pfam" id="PF07645">
    <property type="entry name" value="EGF_CA"/>
    <property type="match status" value="10"/>
</dbReference>
<feature type="domain" description="SRCR" evidence="26">
    <location>
        <begin position="21"/>
        <end position="58"/>
    </location>
</feature>
<feature type="domain" description="SRCR" evidence="26">
    <location>
        <begin position="2806"/>
        <end position="2917"/>
    </location>
</feature>
<dbReference type="Pfam" id="PF00002">
    <property type="entry name" value="7tm_2"/>
    <property type="match status" value="1"/>
</dbReference>
<evidence type="ECO:0000256" key="6">
    <source>
        <dbReference type="ARBA" id="ARBA00022536"/>
    </source>
</evidence>
<feature type="domain" description="SRCR" evidence="26">
    <location>
        <begin position="1117"/>
        <end position="1216"/>
    </location>
</feature>
<sequence>YNHSSVVPVKNAGFGRTLSRPIILDDVTCIGIEGNILDCSYDSVSNCDHSEDAGVICGAVCRSGNIRLAIGDINSIYQGLKDFEDDFFIKDELARGRVEICIGGRYGTVCDDNWDNKDASVACSQLGFSPYGAVAITGGLFSNASVRVVLGRVECVGNETDLLECLYVTESNCNPSEVAAVTCQDPSTEFADCTTGEVRFTDFTNSSEEDSRQGTIQICVNHAWGSVCSDDFFDNTDAAVFCKQLIGFTANGAMRIPATLMSTRDLLFLSSMKCSSTAQSLLFDCSHDETGLASCDEEFGFAAVKCFDIDECAENTDNCSQNCSDTLGSYQCVCYDGYTLDSDQHTCNDIDECMEGGANCHSNATCTNTDGSYNCTCVYGYIGDGVNCTRINLCEVVPTDCHTNAACLDRDGGYDCECNDGYTGNGTYCEDIDECSTGNNSCHVNSTCSNTDGSYECECVGGFTGDGFNCTNINECADENGNNCSDNAICTDTIGSYDCTCSVGYTGNGFVCDDVDECLYESFPCHPEANCTNTIGSFLCNCLPGYTGDGMICKDINECLNKNDNNCDQNAECNNTVGSYLCNCEIGFSGDGFSCRDVDECYEGFHLCDSHADCSNNFGSYDCTCIIGYTGNGFVCDCRDGEILLYDGSTLSTNHSNGTVLVCLDNEYGTVCDDWWDPLDATVVCTQLGFSATGSLPVVRSGLGSPPNRSIFLDNVVCTGGEGSLTECGYTTITNCDRSEEAGVRCEATCSEGDIRLGIGNLTQFYLTIDEKEGYYFIKDELARGRVEICVAGRYGIVCNDQFDAKDASVVCSQLGFSNYGAIVLPGGKFQAEEQLPVVVGNVTCEGSANFLFDCSVSKPLGQCPSGEGAAIVCQDPRSTSEASCTDWDIRLVNGSNPLEGRLEICFNRAWGTVCRTKFSIKDANVTCNQLGFPFNGTELLFDSGIPPGSGPIFLDEVPCDGHETKLELCKGTSPGLYYCTHNEDVVIRCIDYDECSVSNGGCDQVCTNTIPGHQCSCHDLHSLDSDNTTCVPNAECTGGVCVCLEGFTDIGSRSGSGSASGSNGSINCIDIDECLSGDHDCNNNNYCVNELKGYRCVCNHGYDGNGNNCTCKDGDNRLVNGSSHREGRVEVCRDNVYGTICDNGWGLLDAQVICRSLNFSNAVPEVHGRAYYGEGRGEIFLSNVQCNGSESSILDCSPSQVHSCNHSEDAGVSCEANCTEGRVRLLEENDDHDIVYFEGDMGAVRGRVEVCIGGKYGTVCDNNWDYEDASVVCSQLGFSPYGALNLTHEEFHTTVAPTVISAVGCNGLETSLTDCPYSTLTECGPISDAGVVCQDIDECSESFPCDNNANCTNTAGSFICECNSGYTGSGLYCTNIDECELNSTCGEFADCTDTVGSFECNCSAGYVGDGYNCSACVDGGILLFNGSHVSPDFTEGTVLVCYESVYGTVCDDYWDQLEATVVCRQLGYEQDFSHAVLGSGLGGFHGPIFLDDLLCDGNESSLLDCHGGAGSHQCTDHSQDAGVKCSRESQCEEQSLLLVSADEWTAKELYLREGDLPSFDFINDEIHRGRVDICMNGMWKSICHSELWNNVIASIACKQLGFSEFGALAVDLESSSPNQHTVQFSGHNVGSLMYGDDDESCESAAGVVCQDPVTPKADCADGEIRLQGGANPLEGRVEICYNRAWGTVCERGFGENEANAICNQLDVQFDFAHSASIPMLSASFGEGHGPIFMDRIGCEEDTYFRNCSVVGLIGYHECDHSQDAGVICEDVDECKSLTLNICDDPSRANCRNTYGSFECVCKLGFTGNGSHCIDVDECQEGIADCAEMCINTEGSFECVCNNSGYAVVGENGTCQDINECQQENTCHSNASCINMPGSYVCECKPKFTGDGHNCEALMCENDTCGVNQICMDTSDGFLCNCEDGYRLSNESICMCSDWDLRLVNGSLLKEGRVEVCFNNTYGSICHNGWSEEDAQVVCRNLGYNSENSSAFTHAFYGASSGPVHLTRVQCDGDEDTLQQCSHSQATEECVHDEDAGVSCTESCKENFVRLQVDLPENEIESHYLSNDRLRVGRVEVCIGGRYGTVCDNYWNYESASVICSQLEFSPYGAIVLQPYNPFSATDLPEAIRYLDCAGSETHISQCQIDQEPKEDCGLYEVAGIACQDQSTMPDSDCEHGSVRLGDGVDSEVDGVGVRKGRVEVCVNGAWGTVCMDSFTTEDADVVCQQLPGFQMEGAAVLPSPIPGEGPVFLQDLRCSGSEQNLLKCDMTTVLGLADCDHSEDVAVSCIDIDECNNTEHAVCSQMCNNTIGSYNCSCSSGYRLNDADLSTCDDINECDEGYHNCDENAQCTNTNGSFNCTCLGGYSGEGTDETCTDINECELEIDMCDNEVVAVCNNTIGSYNCSCKPEFTGDGFNCTDLNECDNNNGGCSQMCNNIFGSFNCSCESGYYLLDDGFTCNDTNECENNNTNNCDVINGFCTNTIGSFTCACNNGYLGDGTEGNCTDINECKGINDCDINAKCRNTNGSYICTCLPGYNGTNGTSCSCEDGEVLLYNDGIFSQSLSKGTVLVCYNDTYGTVCDDRWDSYDATVVCRQLGNTDANETTSIPVRQSFYGSPHDHPIFLDNLVCNGTEDSLLTCPCKYDSNGMAIACQVGESDCSHSEDAGVRCEDSCEDGDIRLMIDDYYTADLDSHYGNLYIKDELKIGRVEVCVDGGYGSVCFDDLLNSKAASVICWQLGFSRYGALVIGGDLFSNHLVPPVLRQLSCRGTENTISECSNDTNNIGSCPSTVAICQDRSTAIGNCEDNDIRLVDGSNPLEGRVEICQNNAWGTICTEGISEDDVEVICRQIGRLPPRVENSPEPVLNGEFGEVSAPVFVDGVACDGTELSIESCITSARVGFITDSCACDGCAEDLGVRCPDEDECDLKTHTCHDNATCTNEPGSFSCACNSGYSGDGYDCTDVDECALNTSGCAETCNNIDGSFECGCITPGYEIGPDGLNCTDIDECRSDKENNCTMFSNSKCLNTDGNYTCVCADGYSGDVNNCTNVNECGPDGTNDCHQNANCTNTIGSYICTCNTGYSGDGKLCEDMNECEDSSLNRCSVSAECSNTDGSYECTCVRGFTGSGYSCECDDGDIRLSGGATDWEGRVEICQRNSYLTVCDDLWDEPEAKVVCRQVNYTGEDVVALKNSVFSVNDSRVSEIFNKALLCGGDEDTLMNCVEYEGEGGKRCPNDHSEDAGVICNATCTEGDVRLIKDEAPTSHELIDYELARGRVEVCINGTYGSVCDDFWDHKDASVVCQQLGFSPYGAIGGGEDPYANDVRDALLRSVHCNGTEDSLLGCPMNASGVEVVNECGPLQDAYQKQKAEYNGTCRDRDLRLVDGATVREGRVEVCYNQAWGTICNRVYGPVAGGILCDELGFRQSSTSASTGGTPLYDIQSGTGPIFIPRLLCSTNSTGTDQYLECLNEVNLGLSDCDHSRDVGVLCEAYCPDESTTLLKGHYEWTEREATAIQSFLCQYNGTLTEGGCDITEANATRRCSEYGRWEEPDVSNCISEATAMLCDIRNMGVTDADDSLMALELVLEQATDPSDRSSTNLDTITSIFHTVAESDSIEINRDAFETATTILSQIQSWGVDNTTRATLQNGSAEIIQYYDEMSQKLANEQNLSEPLIISTNSITFRGQKLDDSVMADGIKFSVVKSGHGELTTESGAANTSLETSQEASISLPPSLFEMFPNDTFTLLFMMFNSSVLLPQSPGSSSNSSIRVASGVIGATLMNHTIANLTNETISITLRLEDPDSQTLSCVVWNDEVGVKGDWIRDTEGCSYTRNDRYFVTCDCNHLSFFGVLVNTDPVVCVIGQIPNENRTGCEIIHPPINLTETQYTENTTYSRVINGKEKIYTVHAWAPFGVECSSVETLDNEFVGKITWYKKVAAATPDGFELVPVEVIPVNVNATEINFFEESSGSGLAGMEVHNPATSMSTSGADITDFSNLTLDTVGQLYAYYYSNTSVVLATRSAIISENVEIAVGVSGNLDDVYVCEAENFPERNNSGISRINVTIKAITPAESSLFQPIYLRFSSRPVADIRSRLLFGSDDFVFAMFQTMILSSFDPQDVQRNISCSRRGSYAGSDLERIECLVRDNKELGFCDEETEKTIHGTYTWEETQVGSHNYQICEFNEKLEYDPPGFASRYCKSPYEWMEYMPGSCISKTTYQLSTLAELTVTADTASGLVQNISTVLSSANEEDQTPDNLVRVTGVLEGVVGLINNGTFDIDENFAENTVEILDDLSDWPAEVIEEQSTALVMSFEAITANLVEQENFTALEKVGEDITIKAERNSTTLYKTEGRFFIFTAPIKPTDALPAANESGLASAASDNATFSNETGDSNTTVFNTTVESDISMSNDTVYSSRTDASFNRISIPPIAFRNVSDNKTGVIFSSYTTDILFPLRLNQSQNDTYKAIGSSVLSGTVAGENIQGLKQPINISMSIIVSNWSNPVCVSYNFSEGDGNWSTTGCTVLSVDKDNEVVVCGCSHLTNFGVLVDINARDSPPKDNKPLRIFSIVGSVLSMVGLFFSIITLLCFKKIRQKEASKFHVQLCIAIFCMFFFFLVGIDRTESEVGCTICSLLIQYFTMASVALMGAEAVLMFHRLIIVFGHIHFLILSIIAWILPTPLIVIGLATLGSGHNYLISEGNFCFISHIGVFFGLFLGPILAIVCFNTVVFVIVLRVLIKHYLRKIDDIDNKKKVFGTFKTFLSVVSIMFMFGLQWLFGAFTIAQASEAFQWLFVIFSTLQGVFLFLYFCVLAQDAREHWLNLLTLGRRKLQRRSTALSRSSHSHARSNNQKHSSSFGLTTNPNYTSALKRNVLLAPPSSSSRTNSIGESSASEMASPRTALFALPNSIMEEKETETEFVITNGNVSDRDDSESGMSGEMEKVDLCPEATTITNTATAAEVPPHILERRFRFHHTPPATKEVEKVDPPVTPRPIVMPKEPTVEVPPHVLERRRSSATFQKPAKINEFSVLEETEEKDDNGEEWEIDDTASETNFYDANDFEFGDDFAQLLNMSTLTDGDFSDFEEMTSNL</sequence>
<feature type="disulfide bond" evidence="20">
    <location>
        <begin position="155"/>
        <end position="165"/>
    </location>
</feature>
<dbReference type="Gene3D" id="3.10.250.10">
    <property type="entry name" value="SRCR-like domain"/>
    <property type="match status" value="20"/>
</dbReference>
<dbReference type="InterPro" id="IPR018097">
    <property type="entry name" value="EGF_Ca-bd_CS"/>
</dbReference>
<feature type="disulfide bond" evidence="20">
    <location>
        <begin position="1496"/>
        <end position="1506"/>
    </location>
</feature>
<dbReference type="InterPro" id="IPR036772">
    <property type="entry name" value="SRCR-like_dom_sf"/>
</dbReference>
<dbReference type="GO" id="GO:0048513">
    <property type="term" value="P:animal organ development"/>
    <property type="evidence" value="ECO:0007669"/>
    <property type="project" value="UniProtKB-ARBA"/>
</dbReference>
<feature type="domain" description="EGF-like" evidence="23">
    <location>
        <begin position="1071"/>
        <end position="1111"/>
    </location>
</feature>
<dbReference type="Gene3D" id="2.10.25.10">
    <property type="entry name" value="Laminin"/>
    <property type="match status" value="26"/>
</dbReference>
<dbReference type="PROSITE" id="PS01186">
    <property type="entry name" value="EGF_2"/>
    <property type="match status" value="14"/>
</dbReference>
<feature type="disulfide bond" evidence="20">
    <location>
        <begin position="2133"/>
        <end position="2143"/>
    </location>
</feature>
<feature type="transmembrane region" description="Helical" evidence="22">
    <location>
        <begin position="4655"/>
        <end position="4678"/>
    </location>
</feature>
<evidence type="ECO:0000313" key="28">
    <source>
        <dbReference type="Proteomes" id="UP001174909"/>
    </source>
</evidence>
<feature type="disulfide bond" evidence="20">
    <location>
        <begin position="672"/>
        <end position="736"/>
    </location>
</feature>
<dbReference type="InterPro" id="IPR001881">
    <property type="entry name" value="EGF-like_Ca-bd_dom"/>
</dbReference>
<dbReference type="PANTHER" id="PTHR45817">
    <property type="entry name" value="LYSYL OXIDASE-LIKE-RELATED"/>
    <property type="match status" value="1"/>
</dbReference>
<feature type="disulfide bond" evidence="20">
    <location>
        <begin position="2764"/>
        <end position="2774"/>
    </location>
</feature>
<feature type="disulfide bond" evidence="20">
    <location>
        <begin position="1306"/>
        <end position="1316"/>
    </location>
</feature>
<dbReference type="FunFam" id="3.10.250.10:FF:000001">
    <property type="entry name" value="Lysyl oxidase 4 isoform X1"/>
    <property type="match status" value="4"/>
</dbReference>
<dbReference type="InterPro" id="IPR024731">
    <property type="entry name" value="NELL2-like_EGF"/>
</dbReference>
<feature type="domain" description="SRCR" evidence="26">
    <location>
        <begin position="1550"/>
        <end position="1604"/>
    </location>
</feature>
<dbReference type="SUPFAM" id="SSF56487">
    <property type="entry name" value="SRCR-like"/>
    <property type="match status" value="20"/>
</dbReference>
<feature type="domain" description="SRCR" evidence="26">
    <location>
        <begin position="3134"/>
        <end position="3241"/>
    </location>
</feature>
<evidence type="ECO:0000256" key="4">
    <source>
        <dbReference type="ARBA" id="ARBA00022475"/>
    </source>
</evidence>
<dbReference type="SMART" id="SM00303">
    <property type="entry name" value="GPS"/>
    <property type="match status" value="2"/>
</dbReference>
<keyword evidence="7" id="KW-0645">Protease</keyword>
<feature type="domain" description="EGF-like" evidence="23">
    <location>
        <begin position="597"/>
        <end position="637"/>
    </location>
</feature>
<feature type="disulfide bond" evidence="20">
    <location>
        <begin position="1451"/>
        <end position="1515"/>
    </location>
</feature>
<evidence type="ECO:0000256" key="16">
    <source>
        <dbReference type="ARBA" id="ARBA00023157"/>
    </source>
</evidence>
<feature type="domain" description="SRCR" evidence="26">
    <location>
        <begin position="2676"/>
        <end position="2792"/>
    </location>
</feature>
<feature type="transmembrane region" description="Helical" evidence="22">
    <location>
        <begin position="4555"/>
        <end position="4577"/>
    </location>
</feature>
<dbReference type="PRINTS" id="PR00249">
    <property type="entry name" value="GPCRSECRETIN"/>
</dbReference>
<feature type="domain" description="GAIN-B" evidence="24">
    <location>
        <begin position="3692"/>
        <end position="3852"/>
    </location>
</feature>
<dbReference type="InterPro" id="IPR017981">
    <property type="entry name" value="GPCR_2-like_7TM"/>
</dbReference>
<feature type="domain" description="EGF-like" evidence="23">
    <location>
        <begin position="308"/>
        <end position="348"/>
    </location>
</feature>
<dbReference type="CDD" id="cd15040">
    <property type="entry name" value="7tmB2_Adhesion"/>
    <property type="match status" value="1"/>
</dbReference>
<feature type="transmembrane region" description="Helical" evidence="22">
    <location>
        <begin position="4777"/>
        <end position="4800"/>
    </location>
</feature>
<accession>A0AA35TSP5</accession>
<evidence type="ECO:0000256" key="22">
    <source>
        <dbReference type="SAM" id="Phobius"/>
    </source>
</evidence>
<dbReference type="InterPro" id="IPR002172">
    <property type="entry name" value="LDrepeatLR_classA_rpt"/>
</dbReference>
<evidence type="ECO:0000256" key="20">
    <source>
        <dbReference type="PROSITE-ProRule" id="PRU00196"/>
    </source>
</evidence>
<evidence type="ECO:0000259" key="25">
    <source>
        <dbReference type="PROSITE" id="PS50261"/>
    </source>
</evidence>
<feature type="domain" description="SRCR" evidence="26">
    <location>
        <begin position="2549"/>
        <end position="2668"/>
    </location>
</feature>
<dbReference type="PANTHER" id="PTHR45817:SF8">
    <property type="entry name" value="LYSYL OXIDASE HOMOLOG 1"/>
    <property type="match status" value="1"/>
</dbReference>
<feature type="domain" description="EGF-like" evidence="23">
    <location>
        <begin position="555"/>
        <end position="594"/>
    </location>
</feature>
<dbReference type="PROSITE" id="PS01187">
    <property type="entry name" value="EGF_CA"/>
    <property type="match status" value="11"/>
</dbReference>
<evidence type="ECO:0000259" key="26">
    <source>
        <dbReference type="PROSITE" id="PS50287"/>
    </source>
</evidence>
<evidence type="ECO:0000256" key="17">
    <source>
        <dbReference type="ARBA" id="ARBA00023180"/>
    </source>
</evidence>
<comment type="caution">
    <text evidence="27">The sequence shown here is derived from an EMBL/GenBank/DDBJ whole genome shotgun (WGS) entry which is preliminary data.</text>
</comment>
<dbReference type="Pfam" id="PF01825">
    <property type="entry name" value="GPS"/>
    <property type="match status" value="2"/>
</dbReference>
<evidence type="ECO:0000256" key="13">
    <source>
        <dbReference type="ARBA" id="ARBA00022837"/>
    </source>
</evidence>
<evidence type="ECO:0000256" key="12">
    <source>
        <dbReference type="ARBA" id="ARBA00022825"/>
    </source>
</evidence>
<feature type="domain" description="SRCR" evidence="26">
    <location>
        <begin position="198"/>
        <end position="307"/>
    </location>
</feature>
<dbReference type="InterPro" id="IPR000742">
    <property type="entry name" value="EGF"/>
</dbReference>
<feature type="domain" description="SRCR" evidence="26">
    <location>
        <begin position="890"/>
        <end position="991"/>
    </location>
</feature>
<dbReference type="GO" id="GO:0030199">
    <property type="term" value="P:collagen fibril organization"/>
    <property type="evidence" value="ECO:0007669"/>
    <property type="project" value="TreeGrafter"/>
</dbReference>
<feature type="non-terminal residue" evidence="27">
    <location>
        <position position="1"/>
    </location>
</feature>
<dbReference type="SMART" id="SM00202">
    <property type="entry name" value="SR"/>
    <property type="match status" value="19"/>
</dbReference>
<organism evidence="27 28">
    <name type="scientific">Geodia barretti</name>
    <name type="common">Barrett's horny sponge</name>
    <dbReference type="NCBI Taxonomy" id="519541"/>
    <lineage>
        <taxon>Eukaryota</taxon>
        <taxon>Metazoa</taxon>
        <taxon>Porifera</taxon>
        <taxon>Demospongiae</taxon>
        <taxon>Heteroscleromorpha</taxon>
        <taxon>Tetractinellida</taxon>
        <taxon>Astrophorina</taxon>
        <taxon>Geodiidae</taxon>
        <taxon>Geodia</taxon>
    </lineage>
</organism>
<dbReference type="GO" id="GO:0005509">
    <property type="term" value="F:calcium ion binding"/>
    <property type="evidence" value="ECO:0007669"/>
    <property type="project" value="InterPro"/>
</dbReference>
<feature type="domain" description="GAIN-B" evidence="24">
    <location>
        <begin position="4388"/>
        <end position="4544"/>
    </location>
</feature>
<evidence type="ECO:0000256" key="21">
    <source>
        <dbReference type="SAM" id="MobiDB-lite"/>
    </source>
</evidence>
<feature type="disulfide bond" evidence="18">
    <location>
        <begin position="1783"/>
        <end position="1800"/>
    </location>
</feature>
<dbReference type="InterPro" id="IPR000152">
    <property type="entry name" value="EGF-type_Asp/Asn_hydroxyl_site"/>
</dbReference>
<proteinExistence type="predicted"/>
<dbReference type="GO" id="GO:0008236">
    <property type="term" value="F:serine-type peptidase activity"/>
    <property type="evidence" value="ECO:0007669"/>
    <property type="project" value="UniProtKB-KW"/>
</dbReference>
<comment type="subcellular location">
    <subcellularLocation>
        <location evidence="3">Cell membrane</location>
        <topology evidence="3">Multi-pass membrane protein</topology>
    </subcellularLocation>
    <subcellularLocation>
        <location evidence="1">Membrane</location>
        <topology evidence="1">Single-pass type I membrane protein</topology>
    </subcellularLocation>
    <subcellularLocation>
        <location evidence="2">Secreted</location>
    </subcellularLocation>
</comment>
<dbReference type="GO" id="GO:0048731">
    <property type="term" value="P:system development"/>
    <property type="evidence" value="ECO:0007669"/>
    <property type="project" value="UniProtKB-ARBA"/>
</dbReference>
<feature type="disulfide bond" evidence="20">
    <location>
        <begin position="2880"/>
        <end position="2890"/>
    </location>
</feature>
<dbReference type="PROSITE" id="PS00010">
    <property type="entry name" value="ASX_HYDROXYL"/>
    <property type="match status" value="22"/>
</dbReference>
<feature type="domain" description="EGF-like" evidence="23">
    <location>
        <begin position="472"/>
        <end position="513"/>
    </location>
</feature>
<feature type="disulfide bond" evidence="20">
    <location>
        <begin position="960"/>
        <end position="970"/>
    </location>
</feature>
<feature type="domain" description="SRCR" evidence="26">
    <location>
        <begin position="1941"/>
        <end position="2041"/>
    </location>
</feature>
<feature type="disulfide bond" evidence="18">
    <location>
        <begin position="3013"/>
        <end position="3030"/>
    </location>
</feature>
<evidence type="ECO:0000256" key="1">
    <source>
        <dbReference type="ARBA" id="ARBA00004479"/>
    </source>
</evidence>
<reference evidence="27" key="1">
    <citation type="submission" date="2023-03" db="EMBL/GenBank/DDBJ databases">
        <authorList>
            <person name="Steffen K."/>
            <person name="Cardenas P."/>
        </authorList>
    </citation>
    <scope>NUCLEOTIDE SEQUENCE</scope>
</reference>
<feature type="domain" description="SRCR" evidence="26">
    <location>
        <begin position="66"/>
        <end position="184"/>
    </location>
</feature>
<feature type="disulfide bond" evidence="20">
    <location>
        <begin position="29"/>
        <end position="39"/>
    </location>
</feature>
<feature type="domain" description="EGF-like" evidence="23">
    <location>
        <begin position="390"/>
        <end position="430"/>
    </location>
</feature>
<dbReference type="PROSITE" id="PS50026">
    <property type="entry name" value="EGF_3"/>
    <property type="match status" value="21"/>
</dbReference>
<dbReference type="GO" id="GO:0004720">
    <property type="term" value="F:protein-lysine 6-oxidase activity"/>
    <property type="evidence" value="ECO:0007669"/>
    <property type="project" value="TreeGrafter"/>
</dbReference>
<feature type="domain" description="SRCR" evidence="26">
    <location>
        <begin position="1665"/>
        <end position="1770"/>
    </location>
</feature>
<feature type="disulfide bond" evidence="20">
    <location>
        <begin position="2255"/>
        <end position="2265"/>
    </location>
</feature>
<evidence type="ECO:0000256" key="5">
    <source>
        <dbReference type="ARBA" id="ARBA00022525"/>
    </source>
</evidence>
<feature type="domain" description="EGF-like" evidence="23">
    <location>
        <begin position="349"/>
        <end position="389"/>
    </location>
</feature>
<feature type="disulfide bond" evidence="20">
    <location>
        <begin position="2011"/>
        <end position="2021"/>
    </location>
</feature>
<dbReference type="SMART" id="SM00179">
    <property type="entry name" value="EGF_CA"/>
    <property type="match status" value="27"/>
</dbReference>
<evidence type="ECO:0000256" key="2">
    <source>
        <dbReference type="ARBA" id="ARBA00004613"/>
    </source>
</evidence>
<evidence type="ECO:0000256" key="7">
    <source>
        <dbReference type="ARBA" id="ARBA00022670"/>
    </source>
</evidence>
<evidence type="ECO:0000313" key="27">
    <source>
        <dbReference type="EMBL" id="CAI8053252.1"/>
    </source>
</evidence>
<keyword evidence="9" id="KW-0732">Signal</keyword>
<dbReference type="GO" id="GO:0004930">
    <property type="term" value="F:G protein-coupled receptor activity"/>
    <property type="evidence" value="ECO:0007669"/>
    <property type="project" value="InterPro"/>
</dbReference>
<dbReference type="SMART" id="SM00181">
    <property type="entry name" value="EGF"/>
    <property type="match status" value="27"/>
</dbReference>
<keyword evidence="4" id="KW-1003">Cell membrane</keyword>
<keyword evidence="10" id="KW-0677">Repeat</keyword>
<evidence type="ECO:0000259" key="24">
    <source>
        <dbReference type="PROSITE" id="PS50221"/>
    </source>
</evidence>
<feature type="disulfide bond" evidence="20">
    <location>
        <begin position="685"/>
        <end position="746"/>
    </location>
</feature>
<keyword evidence="11" id="KW-0378">Hydrolase</keyword>
<feature type="transmembrane region" description="Helical" evidence="22">
    <location>
        <begin position="4746"/>
        <end position="4765"/>
    </location>
</feature>
<dbReference type="Pfam" id="PF00530">
    <property type="entry name" value="SRCR"/>
    <property type="match status" value="19"/>
</dbReference>
<protein>
    <submittedName>
        <fullName evidence="27">Deleted in malignant brain tumors 1 protein</fullName>
    </submittedName>
</protein>
<dbReference type="FunFam" id="2.10.25.10:FF:000240">
    <property type="entry name" value="Vitamin K-dependent protein S"/>
    <property type="match status" value="2"/>
</dbReference>
<dbReference type="InterPro" id="IPR009030">
    <property type="entry name" value="Growth_fac_rcpt_cys_sf"/>
</dbReference>
<name>A0AA35TSP5_GEOBA</name>
<dbReference type="PRINTS" id="PR00258">
    <property type="entry name" value="SPERACTRCPTR"/>
</dbReference>
<dbReference type="GO" id="GO:0005615">
    <property type="term" value="C:extracellular space"/>
    <property type="evidence" value="ECO:0007669"/>
    <property type="project" value="TreeGrafter"/>
</dbReference>
<feature type="domain" description="EGF-like" evidence="23">
    <location>
        <begin position="2918"/>
        <end position="2958"/>
    </location>
</feature>
<feature type="transmembrane region" description="Helical" evidence="22">
    <location>
        <begin position="4623"/>
        <end position="4643"/>
    </location>
</feature>
<feature type="domain" description="EGF-like" evidence="23">
    <location>
        <begin position="431"/>
        <end position="471"/>
    </location>
</feature>
<dbReference type="FunFam" id="3.10.250.10:FF:000016">
    <property type="entry name" value="Scavenger receptor cysteine-rich protein type 12"/>
    <property type="match status" value="7"/>
</dbReference>
<feature type="transmembrane region" description="Helical" evidence="22">
    <location>
        <begin position="4698"/>
        <end position="4725"/>
    </location>
</feature>
<keyword evidence="16 20" id="KW-1015">Disulfide bond</keyword>
<feature type="domain" description="EGF-like" evidence="23">
    <location>
        <begin position="1771"/>
        <end position="1814"/>
    </location>
</feature>
<feature type="domain" description="G-protein coupled receptors family 2 profile 2" evidence="25">
    <location>
        <begin position="4553"/>
        <end position="4800"/>
    </location>
</feature>
<feature type="domain" description="EGF-like" evidence="23">
    <location>
        <begin position="3001"/>
        <end position="3044"/>
    </location>
</feature>
<evidence type="ECO:0000256" key="8">
    <source>
        <dbReference type="ARBA" id="ARBA00022692"/>
    </source>
</evidence>
<feature type="domain" description="EGF-like" evidence="23">
    <location>
        <begin position="1376"/>
        <end position="1415"/>
    </location>
</feature>
<dbReference type="Gene3D" id="1.20.1070.10">
    <property type="entry name" value="Rhodopsin 7-helix transmembrane proteins"/>
    <property type="match status" value="1"/>
</dbReference>
<dbReference type="FunFam" id="2.10.25.10:FF:000202">
    <property type="entry name" value="Multiple epidermal growth factor-like domains 8"/>
    <property type="match status" value="1"/>
</dbReference>
<dbReference type="InterPro" id="IPR050912">
    <property type="entry name" value="LOX-like_protein"/>
</dbReference>
<feature type="disulfide bond" evidence="20">
    <location>
        <begin position="2627"/>
        <end position="2637"/>
    </location>
</feature>
<feature type="region of interest" description="Disordered" evidence="21">
    <location>
        <begin position="4863"/>
        <end position="4883"/>
    </location>
</feature>
<keyword evidence="12" id="KW-0720">Serine protease</keyword>
<feature type="region of interest" description="Disordered" evidence="21">
    <location>
        <begin position="4966"/>
        <end position="4986"/>
    </location>
</feature>
<dbReference type="Proteomes" id="UP001174909">
    <property type="component" value="Unassembled WGS sequence"/>
</dbReference>
<feature type="compositionally biased region" description="Polar residues" evidence="21">
    <location>
        <begin position="4865"/>
        <end position="4881"/>
    </location>
</feature>
<feature type="domain" description="EGF-like" evidence="23">
    <location>
        <begin position="2458"/>
        <end position="2498"/>
    </location>
</feature>
<feature type="domain" description="SRCR" evidence="26">
    <location>
        <begin position="643"/>
        <end position="747"/>
    </location>
</feature>
<dbReference type="InterPro" id="IPR026823">
    <property type="entry name" value="cEGF"/>
</dbReference>
<feature type="domain" description="SRCR" evidence="26">
    <location>
        <begin position="3375"/>
        <end position="3484"/>
    </location>
</feature>
<dbReference type="PROSITE" id="PS50287">
    <property type="entry name" value="SRCR_2"/>
    <property type="match status" value="20"/>
</dbReference>
<dbReference type="PROSITE" id="PS00420">
    <property type="entry name" value="SRCR_1"/>
    <property type="match status" value="2"/>
</dbReference>
<keyword evidence="5" id="KW-0964">Secreted</keyword>
<evidence type="ECO:0000256" key="9">
    <source>
        <dbReference type="ARBA" id="ARBA00022729"/>
    </source>
</evidence>
<dbReference type="EMBL" id="CASHTH010004081">
    <property type="protein sequence ID" value="CAI8053252.1"/>
    <property type="molecule type" value="Genomic_DNA"/>
</dbReference>
<feature type="domain" description="SRCR" evidence="26">
    <location>
        <begin position="1224"/>
        <end position="1335"/>
    </location>
</feature>
<keyword evidence="15 22" id="KW-0472">Membrane</keyword>
<dbReference type="InterPro" id="IPR046338">
    <property type="entry name" value="GAIN_dom_sf"/>
</dbReference>
<dbReference type="SUPFAM" id="SSF81321">
    <property type="entry name" value="Family A G protein-coupled receptor-like"/>
    <property type="match status" value="1"/>
</dbReference>
<evidence type="ECO:0000256" key="14">
    <source>
        <dbReference type="ARBA" id="ARBA00022989"/>
    </source>
</evidence>
<dbReference type="InterPro" id="IPR057244">
    <property type="entry name" value="GAIN_B"/>
</dbReference>
<feature type="disulfide bond" evidence="19">
    <location>
        <begin position="608"/>
        <end position="623"/>
    </location>
</feature>
<feature type="domain" description="SRCR" evidence="26">
    <location>
        <begin position="755"/>
        <end position="875"/>
    </location>
</feature>
<feature type="domain" description="SRCR" evidence="26">
    <location>
        <begin position="2179"/>
        <end position="2287"/>
    </location>
</feature>
<keyword evidence="13" id="KW-0106">Calcium</keyword>
<feature type="domain" description="SRCR" evidence="26">
    <location>
        <begin position="2062"/>
        <end position="2164"/>
    </location>
</feature>
<feature type="disulfide bond" evidence="20">
    <location>
        <begin position="3329"/>
        <end position="3339"/>
    </location>
</feature>
<dbReference type="GO" id="GO:0005886">
    <property type="term" value="C:plasma membrane"/>
    <property type="evidence" value="ECO:0007669"/>
    <property type="project" value="UniProtKB-SubCell"/>
</dbReference>
<feature type="region of interest" description="Disordered" evidence="21">
    <location>
        <begin position="4824"/>
        <end position="4846"/>
    </location>
</feature>
<dbReference type="FunFam" id="2.10.25.10:FF:000038">
    <property type="entry name" value="Fibrillin 2"/>
    <property type="match status" value="16"/>
</dbReference>
<dbReference type="Gene3D" id="2.60.220.50">
    <property type="match status" value="2"/>
</dbReference>
<evidence type="ECO:0000256" key="18">
    <source>
        <dbReference type="PROSITE-ProRule" id="PRU00076"/>
    </source>
</evidence>
<keyword evidence="28" id="KW-1185">Reference proteome</keyword>
<dbReference type="InterPro" id="IPR001190">
    <property type="entry name" value="SRCR"/>
</dbReference>
<keyword evidence="8 22" id="KW-0812">Transmembrane</keyword>
<dbReference type="PROSITE" id="PS50221">
    <property type="entry name" value="GAIN_B"/>
    <property type="match status" value="2"/>
</dbReference>
<feature type="transmembrane region" description="Helical" evidence="22">
    <location>
        <begin position="4589"/>
        <end position="4608"/>
    </location>
</feature>
<feature type="compositionally biased region" description="Polar residues" evidence="21">
    <location>
        <begin position="4836"/>
        <end position="4846"/>
    </location>
</feature>
<dbReference type="FunFam" id="3.10.250.10:FF:000005">
    <property type="entry name" value="Neurotrypsin isoform A"/>
    <property type="match status" value="1"/>
</dbReference>
<gene>
    <name evidence="27" type="ORF">GBAR_LOCUS29125</name>
</gene>
<feature type="domain" description="EGF-like" evidence="23">
    <location>
        <begin position="2331"/>
        <end position="2373"/>
    </location>
</feature>
<comment type="caution">
    <text evidence="20">Lacks conserved residue(s) required for the propagation of feature annotation.</text>
</comment>
<keyword evidence="17" id="KW-0325">Glycoprotein</keyword>